<keyword evidence="2" id="KW-1185">Reference proteome</keyword>
<dbReference type="HOGENOM" id="CLU_2572419_0_0_0"/>
<dbReference type="RefSeq" id="WP_012859163.1">
    <property type="nucleotide sequence ID" value="NC_013515.1"/>
</dbReference>
<dbReference type="GeneID" id="29672999"/>
<sequence>MYDITSDCYDNEYLVYTKNELILVRENSYIKYSKTQNEWKELESLNMNTELFDNLREIGEEIINNLHFEDRIHNKEKDLER</sequence>
<dbReference type="STRING" id="519441.Smon_1161"/>
<dbReference type="KEGG" id="smf:Smon_1161"/>
<organism evidence="1 2">
    <name type="scientific">Streptobacillus moniliformis (strain ATCC 14647 / DSM 12112 / NCTC 10651 / 9901)</name>
    <dbReference type="NCBI Taxonomy" id="519441"/>
    <lineage>
        <taxon>Bacteria</taxon>
        <taxon>Fusobacteriati</taxon>
        <taxon>Fusobacteriota</taxon>
        <taxon>Fusobacteriia</taxon>
        <taxon>Fusobacteriales</taxon>
        <taxon>Leptotrichiaceae</taxon>
        <taxon>Streptobacillus</taxon>
    </lineage>
</organism>
<evidence type="ECO:0000313" key="2">
    <source>
        <dbReference type="Proteomes" id="UP000002072"/>
    </source>
</evidence>
<evidence type="ECO:0000313" key="1">
    <source>
        <dbReference type="EMBL" id="ACZ01616.1"/>
    </source>
</evidence>
<name>D1AV56_STRM9</name>
<dbReference type="EMBL" id="CP001779">
    <property type="protein sequence ID" value="ACZ01616.1"/>
    <property type="molecule type" value="Genomic_DNA"/>
</dbReference>
<accession>D1AV56</accession>
<proteinExistence type="predicted"/>
<gene>
    <name evidence="1" type="ordered locus">Smon_1161</name>
</gene>
<reference evidence="1 2" key="1">
    <citation type="journal article" date="2009" name="Stand. Genomic Sci.">
        <title>Complete genome sequence of Streptobacillus moniliformis type strain (9901T).</title>
        <authorList>
            <person name="Nolan M."/>
            <person name="Gronow S."/>
            <person name="Lapidus A."/>
            <person name="Ivanova N."/>
            <person name="Copeland A."/>
            <person name="Lucas S."/>
            <person name="Del Rio T.G."/>
            <person name="Chen F."/>
            <person name="Tice H."/>
            <person name="Pitluck S."/>
            <person name="Cheng J.F."/>
            <person name="Sims D."/>
            <person name="Meincke L."/>
            <person name="Bruce D."/>
            <person name="Goodwin L."/>
            <person name="Brettin T."/>
            <person name="Han C."/>
            <person name="Detter J.C."/>
            <person name="Ovchinikova G."/>
            <person name="Pati A."/>
            <person name="Mavromatis K."/>
            <person name="Mikhailova N."/>
            <person name="Chen A."/>
            <person name="Palaniappan K."/>
            <person name="Land M."/>
            <person name="Hauser L."/>
            <person name="Chang Y.J."/>
            <person name="Jeffries C.D."/>
            <person name="Rohde M."/>
            <person name="Sproer C."/>
            <person name="Goker M."/>
            <person name="Bristow J."/>
            <person name="Eisen J.A."/>
            <person name="Markowitz V."/>
            <person name="Hugenholtz P."/>
            <person name="Kyrpides N.C."/>
            <person name="Klenk H.P."/>
            <person name="Chain P."/>
        </authorList>
    </citation>
    <scope>NUCLEOTIDE SEQUENCE [LARGE SCALE GENOMIC DNA]</scope>
    <source>
        <strain evidence="2">ATCC 14647 / DSM 12112 / NCTC 10651 / 9901</strain>
    </source>
</reference>
<dbReference type="Proteomes" id="UP000002072">
    <property type="component" value="Chromosome"/>
</dbReference>
<protein>
    <submittedName>
        <fullName evidence="1">Uncharacterized protein</fullName>
    </submittedName>
</protein>
<dbReference type="AlphaFoldDB" id="D1AV56"/>